<gene>
    <name evidence="3" type="ORF">OJ962_22910</name>
</gene>
<feature type="domain" description="Lipid/polyisoprenoid-binding YceI-like" evidence="2">
    <location>
        <begin position="13"/>
        <end position="174"/>
    </location>
</feature>
<name>A0ABT4RP75_9ACTN</name>
<dbReference type="EMBL" id="JAPCID010000038">
    <property type="protein sequence ID" value="MDA0140367.1"/>
    <property type="molecule type" value="Genomic_DNA"/>
</dbReference>
<dbReference type="PANTHER" id="PTHR34406">
    <property type="entry name" value="PROTEIN YCEI"/>
    <property type="match status" value="1"/>
</dbReference>
<dbReference type="Pfam" id="PF04264">
    <property type="entry name" value="YceI"/>
    <property type="match status" value="1"/>
</dbReference>
<evidence type="ECO:0000259" key="2">
    <source>
        <dbReference type="SMART" id="SM00867"/>
    </source>
</evidence>
<proteinExistence type="inferred from homology"/>
<organism evidence="3 4">
    <name type="scientific">Solirubrobacter deserti</name>
    <dbReference type="NCBI Taxonomy" id="2282478"/>
    <lineage>
        <taxon>Bacteria</taxon>
        <taxon>Bacillati</taxon>
        <taxon>Actinomycetota</taxon>
        <taxon>Thermoleophilia</taxon>
        <taxon>Solirubrobacterales</taxon>
        <taxon>Solirubrobacteraceae</taxon>
        <taxon>Solirubrobacter</taxon>
    </lineage>
</organism>
<evidence type="ECO:0000313" key="4">
    <source>
        <dbReference type="Proteomes" id="UP001147700"/>
    </source>
</evidence>
<dbReference type="InterPro" id="IPR007372">
    <property type="entry name" value="Lipid/polyisoprenoid-bd_YceI"/>
</dbReference>
<sequence length="177" mass="18950">MATTEATIIPAGTWAVDPAHTTLEFAVKHLGFATIKGRAQVTVGSIDSETIRATVDATSLTTLEPDRDRHLRTPDFFDSDRHPTLTFESTRITTDHGRLAVEGRLTIRGVTQPVVLSGTVTGTGTDPWGGERLGLDLETVIDRRDFGVSWNEALPGGDVLVGNAVRISASVSAVKED</sequence>
<evidence type="ECO:0000313" key="3">
    <source>
        <dbReference type="EMBL" id="MDA0140367.1"/>
    </source>
</evidence>
<comment type="caution">
    <text evidence="3">The sequence shown here is derived from an EMBL/GenBank/DDBJ whole genome shotgun (WGS) entry which is preliminary data.</text>
</comment>
<evidence type="ECO:0000256" key="1">
    <source>
        <dbReference type="ARBA" id="ARBA00008812"/>
    </source>
</evidence>
<keyword evidence="4" id="KW-1185">Reference proteome</keyword>
<dbReference type="Gene3D" id="2.40.128.110">
    <property type="entry name" value="Lipid/polyisoprenoid-binding, YceI-like"/>
    <property type="match status" value="1"/>
</dbReference>
<reference evidence="3" key="1">
    <citation type="submission" date="2022-10" db="EMBL/GenBank/DDBJ databases">
        <title>The WGS of Solirubrobacter sp. CPCC 204708.</title>
        <authorList>
            <person name="Jiang Z."/>
        </authorList>
    </citation>
    <scope>NUCLEOTIDE SEQUENCE</scope>
    <source>
        <strain evidence="3">CPCC 204708</strain>
    </source>
</reference>
<dbReference type="InterPro" id="IPR036761">
    <property type="entry name" value="TTHA0802/YceI-like_sf"/>
</dbReference>
<dbReference type="PANTHER" id="PTHR34406:SF1">
    <property type="entry name" value="PROTEIN YCEI"/>
    <property type="match status" value="1"/>
</dbReference>
<accession>A0ABT4RP75</accession>
<dbReference type="SMART" id="SM00867">
    <property type="entry name" value="YceI"/>
    <property type="match status" value="1"/>
</dbReference>
<dbReference type="RefSeq" id="WP_202953312.1">
    <property type="nucleotide sequence ID" value="NZ_JAPCID010000038.1"/>
</dbReference>
<protein>
    <submittedName>
        <fullName evidence="3">YceI family protein</fullName>
    </submittedName>
</protein>
<comment type="similarity">
    <text evidence="1">Belongs to the UPF0312 family.</text>
</comment>
<dbReference type="Proteomes" id="UP001147700">
    <property type="component" value="Unassembled WGS sequence"/>
</dbReference>
<dbReference type="SUPFAM" id="SSF101874">
    <property type="entry name" value="YceI-like"/>
    <property type="match status" value="1"/>
</dbReference>